<sequence>MKTRFDGTLWIGAGGQAFRPAEMGTDHLLNTVKMLKNRPGVVVAMVVRDIEATPDCCPFDPFGGGHSELVKQSLFNITSLSPEQVSDYALNSPLGMAMKAELLSRGVNVENYLSMIEGPETL</sequence>
<evidence type="ECO:0000313" key="2">
    <source>
        <dbReference type="Proteomes" id="UP001457197"/>
    </source>
</evidence>
<reference evidence="1 2" key="1">
    <citation type="submission" date="2024-03" db="EMBL/GenBank/DDBJ databases">
        <title>Human intestinal bacterial collection.</title>
        <authorList>
            <person name="Pauvert C."/>
            <person name="Hitch T.C.A."/>
            <person name="Clavel T."/>
        </authorList>
    </citation>
    <scope>NUCLEOTIDE SEQUENCE [LARGE SCALE GENOMIC DNA]</scope>
    <source>
        <strain evidence="1 2">CLA-AA-H175</strain>
    </source>
</reference>
<keyword evidence="2" id="KW-1185">Reference proteome</keyword>
<name>A0ABV1AVR3_9FIRM</name>
<accession>A0ABV1AVR3</accession>
<dbReference type="Proteomes" id="UP001457197">
    <property type="component" value="Unassembled WGS sequence"/>
</dbReference>
<evidence type="ECO:0000313" key="1">
    <source>
        <dbReference type="EMBL" id="MEQ2362288.1"/>
    </source>
</evidence>
<gene>
    <name evidence="1" type="ORF">WMO44_09045</name>
</gene>
<organism evidence="1 2">
    <name type="scientific">Faecalibacterium tardum</name>
    <dbReference type="NCBI Taxonomy" id="3133156"/>
    <lineage>
        <taxon>Bacteria</taxon>
        <taxon>Bacillati</taxon>
        <taxon>Bacillota</taxon>
        <taxon>Clostridia</taxon>
        <taxon>Eubacteriales</taxon>
        <taxon>Oscillospiraceae</taxon>
        <taxon>Faecalibacterium</taxon>
    </lineage>
</organism>
<dbReference type="EMBL" id="JBBMEO010000012">
    <property type="protein sequence ID" value="MEQ2362288.1"/>
    <property type="molecule type" value="Genomic_DNA"/>
</dbReference>
<protein>
    <submittedName>
        <fullName evidence="1">Uncharacterized protein</fullName>
    </submittedName>
</protein>
<dbReference type="RefSeq" id="WP_349136504.1">
    <property type="nucleotide sequence ID" value="NZ_JBBMEO010000012.1"/>
</dbReference>
<proteinExistence type="predicted"/>
<comment type="caution">
    <text evidence="1">The sequence shown here is derived from an EMBL/GenBank/DDBJ whole genome shotgun (WGS) entry which is preliminary data.</text>
</comment>